<gene>
    <name evidence="2" type="ORF">AFUS01_LOCUS12887</name>
</gene>
<sequence length="72" mass="7841">HQPSNVQIPDSNSLGNSNPRQQQQQQVASNNVANSRPAAAPVQAEAANPYGTYANNFVQEPTNQYQYTSPQN</sequence>
<feature type="compositionally biased region" description="Low complexity" evidence="1">
    <location>
        <begin position="37"/>
        <end position="47"/>
    </location>
</feature>
<accession>A0A8J2P373</accession>
<keyword evidence="3" id="KW-1185">Reference proteome</keyword>
<comment type="caution">
    <text evidence="2">The sequence shown here is derived from an EMBL/GenBank/DDBJ whole genome shotgun (WGS) entry which is preliminary data.</text>
</comment>
<dbReference type="AlphaFoldDB" id="A0A8J2P373"/>
<protein>
    <submittedName>
        <fullName evidence="2">Uncharacterized protein</fullName>
    </submittedName>
</protein>
<feature type="region of interest" description="Disordered" evidence="1">
    <location>
        <begin position="1"/>
        <end position="47"/>
    </location>
</feature>
<name>A0A8J2P373_9HEXA</name>
<evidence type="ECO:0000256" key="1">
    <source>
        <dbReference type="SAM" id="MobiDB-lite"/>
    </source>
</evidence>
<feature type="non-terminal residue" evidence="2">
    <location>
        <position position="1"/>
    </location>
</feature>
<organism evidence="2 3">
    <name type="scientific">Allacma fusca</name>
    <dbReference type="NCBI Taxonomy" id="39272"/>
    <lineage>
        <taxon>Eukaryota</taxon>
        <taxon>Metazoa</taxon>
        <taxon>Ecdysozoa</taxon>
        <taxon>Arthropoda</taxon>
        <taxon>Hexapoda</taxon>
        <taxon>Collembola</taxon>
        <taxon>Symphypleona</taxon>
        <taxon>Sminthuridae</taxon>
        <taxon>Allacma</taxon>
    </lineage>
</organism>
<reference evidence="2" key="1">
    <citation type="submission" date="2021-06" db="EMBL/GenBank/DDBJ databases">
        <authorList>
            <person name="Hodson N. C."/>
            <person name="Mongue J. A."/>
            <person name="Jaron S. K."/>
        </authorList>
    </citation>
    <scope>NUCLEOTIDE SEQUENCE</scope>
</reference>
<evidence type="ECO:0000313" key="3">
    <source>
        <dbReference type="Proteomes" id="UP000708208"/>
    </source>
</evidence>
<evidence type="ECO:0000313" key="2">
    <source>
        <dbReference type="EMBL" id="CAG7723826.1"/>
    </source>
</evidence>
<proteinExistence type="predicted"/>
<feature type="compositionally biased region" description="Polar residues" evidence="1">
    <location>
        <begin position="1"/>
        <end position="20"/>
    </location>
</feature>
<dbReference type="EMBL" id="CAJVCH010102933">
    <property type="protein sequence ID" value="CAG7723826.1"/>
    <property type="molecule type" value="Genomic_DNA"/>
</dbReference>
<feature type="non-terminal residue" evidence="2">
    <location>
        <position position="72"/>
    </location>
</feature>
<dbReference type="Proteomes" id="UP000708208">
    <property type="component" value="Unassembled WGS sequence"/>
</dbReference>